<evidence type="ECO:0000313" key="1">
    <source>
        <dbReference type="EMBL" id="KAJ9081290.1"/>
    </source>
</evidence>
<dbReference type="EMBL" id="QTSX02001485">
    <property type="protein sequence ID" value="KAJ9081290.1"/>
    <property type="molecule type" value="Genomic_DNA"/>
</dbReference>
<evidence type="ECO:0000313" key="2">
    <source>
        <dbReference type="Proteomes" id="UP001165960"/>
    </source>
</evidence>
<comment type="caution">
    <text evidence="1">The sequence shown here is derived from an EMBL/GenBank/DDBJ whole genome shotgun (WGS) entry which is preliminary data.</text>
</comment>
<reference evidence="1" key="1">
    <citation type="submission" date="2022-04" db="EMBL/GenBank/DDBJ databases">
        <title>Genome of the entomopathogenic fungus Entomophthora muscae.</title>
        <authorList>
            <person name="Elya C."/>
            <person name="Lovett B.R."/>
            <person name="Lee E."/>
            <person name="Macias A.M."/>
            <person name="Hajek A.E."/>
            <person name="De Bivort B.L."/>
            <person name="Kasson M.T."/>
            <person name="De Fine Licht H.H."/>
            <person name="Stajich J.E."/>
        </authorList>
    </citation>
    <scope>NUCLEOTIDE SEQUENCE</scope>
    <source>
        <strain evidence="1">Berkeley</strain>
    </source>
</reference>
<sequence length="561" mass="63199">MGYNPKAESWAMPTGGSYNSESTRPSLDAIPDKPSGLISQSFRNTQKESIESFSGPGITPYQEVDIHTDQSTKQPPATLLPTSIDSEVYVGSFFDLEKTASLKRPPTPPSIYSLGIIPSPYQVTHTIPNAHKEAPSCNWETPNQTNWDDPWLQEPVTPKQDKWSLWDDDVSSKAAAQQNSTSNHIPYVPGINSFGVERSLQVSSSLQVENDSKEWREHLMQKPSFKGERVNSTWEIVQQVGRGSFGEVFLGVNIVDPHQPTVAIKRETTASSPPRLEREYEIYQMLAGYDRVPKIHFYGLLQDSTVLVMDLLGPTIKHLRAHSARIRLSAVLEIGIQLLDIMEHIHIKGVAYRDVKPDNFLLDLGCACFSDSAVELSLFAREYFFESETYDPTDELPYFFDLPTEARPSPTLYAVDFGLSEKLQDPTRLRGLSPGSKIRKHTGTAKYASLSTHRGYVAGPLDDLESVGYVLVDLLNGELPWDRSVKKGLRSHNIWFSVERAKRRTRIPTLCHHLPEGFIAYFTYVREASRGSPPDYQFLRSVLRNIYTEKHPLTIVQDLSD</sequence>
<accession>A0ACC2U395</accession>
<proteinExistence type="predicted"/>
<dbReference type="Proteomes" id="UP001165960">
    <property type="component" value="Unassembled WGS sequence"/>
</dbReference>
<keyword evidence="2" id="KW-1185">Reference proteome</keyword>
<name>A0ACC2U395_9FUNG</name>
<protein>
    <submittedName>
        <fullName evidence="1">Uncharacterized protein</fullName>
    </submittedName>
</protein>
<gene>
    <name evidence="1" type="ORF">DSO57_1016155</name>
</gene>
<organism evidence="1 2">
    <name type="scientific">Entomophthora muscae</name>
    <dbReference type="NCBI Taxonomy" id="34485"/>
    <lineage>
        <taxon>Eukaryota</taxon>
        <taxon>Fungi</taxon>
        <taxon>Fungi incertae sedis</taxon>
        <taxon>Zoopagomycota</taxon>
        <taxon>Entomophthoromycotina</taxon>
        <taxon>Entomophthoromycetes</taxon>
        <taxon>Entomophthorales</taxon>
        <taxon>Entomophthoraceae</taxon>
        <taxon>Entomophthora</taxon>
    </lineage>
</organism>